<accession>A0A0A8QAX5</accession>
<protein>
    <recommendedName>
        <fullName evidence="5">3-dehydroquinate dehydratase</fullName>
        <shortName evidence="5">3-dehydroquinase</shortName>
        <ecNumber evidence="5">4.2.1.10</ecNumber>
    </recommendedName>
    <alternativeName>
        <fullName evidence="5">Type I DHQase</fullName>
    </alternativeName>
    <alternativeName>
        <fullName evidence="5">Type I dehydroquinase</fullName>
        <shortName evidence="5">DHQ1</shortName>
    </alternativeName>
</protein>
<feature type="binding site" evidence="5">
    <location>
        <position position="229"/>
    </location>
    <ligand>
        <name>3-dehydroquinate</name>
        <dbReference type="ChEBI" id="CHEBI:32364"/>
    </ligand>
</feature>
<evidence type="ECO:0000256" key="2">
    <source>
        <dbReference type="ARBA" id="ARBA00023141"/>
    </source>
</evidence>
<keyword evidence="4 5" id="KW-0704">Schiff base</keyword>
<comment type="catalytic activity">
    <reaction evidence="1 5">
        <text>3-dehydroquinate = 3-dehydroshikimate + H2O</text>
        <dbReference type="Rhea" id="RHEA:21096"/>
        <dbReference type="ChEBI" id="CHEBI:15377"/>
        <dbReference type="ChEBI" id="CHEBI:16630"/>
        <dbReference type="ChEBI" id="CHEBI:32364"/>
        <dbReference type="EC" id="4.2.1.10"/>
    </reaction>
</comment>
<comment type="pathway">
    <text evidence="5">Metabolic intermediate biosynthesis; chorismate biosynthesis; chorismate from D-erythrose 4-phosphate and phosphoenolpyruvate: step 3/7.</text>
</comment>
<keyword evidence="3 5" id="KW-0456">Lyase</keyword>
<feature type="binding site" evidence="5">
    <location>
        <position position="233"/>
    </location>
    <ligand>
        <name>3-dehydroquinate</name>
        <dbReference type="ChEBI" id="CHEBI:32364"/>
    </ligand>
</feature>
<dbReference type="CDD" id="cd00502">
    <property type="entry name" value="DHQase_I"/>
    <property type="match status" value="1"/>
</dbReference>
<name>A0A0A8QAX5_9ACTN</name>
<dbReference type="EMBL" id="LT618793">
    <property type="protein sequence ID" value="SCQ74830.1"/>
    <property type="molecule type" value="Genomic_DNA"/>
</dbReference>
<comment type="similarity">
    <text evidence="5">Belongs to the type-I 3-dehydroquinase family.</text>
</comment>
<dbReference type="InterPro" id="IPR013785">
    <property type="entry name" value="Aldolase_TIM"/>
</dbReference>
<dbReference type="Gene3D" id="3.20.20.70">
    <property type="entry name" value="Aldolase class I"/>
    <property type="match status" value="1"/>
</dbReference>
<dbReference type="NCBIfam" id="TIGR01093">
    <property type="entry name" value="aroD"/>
    <property type="match status" value="1"/>
</dbReference>
<keyword evidence="5" id="KW-0028">Amino-acid biosynthesis</keyword>
<dbReference type="RefSeq" id="WP_013161860.1">
    <property type="nucleotide sequence ID" value="NZ_CCYN01000013.1"/>
</dbReference>
<evidence type="ECO:0000256" key="1">
    <source>
        <dbReference type="ARBA" id="ARBA00001864"/>
    </source>
</evidence>
<dbReference type="GeneID" id="61221396"/>
<reference evidence="6 7" key="1">
    <citation type="submission" date="2016-09" db="EMBL/GenBank/DDBJ databases">
        <authorList>
            <person name="Laine KS P."/>
        </authorList>
    </citation>
    <scope>NUCLEOTIDE SEQUENCE [LARGE SCALE GENOMIC DNA]</scope>
    <source>
        <strain evidence="6">PFRJS-23</strain>
    </source>
</reference>
<dbReference type="AlphaFoldDB" id="A0A0A8QAX5"/>
<feature type="binding site" evidence="5">
    <location>
        <position position="209"/>
    </location>
    <ligand>
        <name>3-dehydroquinate</name>
        <dbReference type="ChEBI" id="CHEBI:32364"/>
    </ligand>
</feature>
<dbReference type="GO" id="GO:0008652">
    <property type="term" value="P:amino acid biosynthetic process"/>
    <property type="evidence" value="ECO:0007669"/>
    <property type="project" value="UniProtKB-KW"/>
</dbReference>
<dbReference type="InterPro" id="IPR050146">
    <property type="entry name" value="Type-I_3-dehydroquinase"/>
</dbReference>
<evidence type="ECO:0000256" key="5">
    <source>
        <dbReference type="HAMAP-Rule" id="MF_00214"/>
    </source>
</evidence>
<dbReference type="GO" id="GO:0009423">
    <property type="term" value="P:chorismate biosynthetic process"/>
    <property type="evidence" value="ECO:0007669"/>
    <property type="project" value="UniProtKB-UniRule"/>
</dbReference>
<feature type="binding site" evidence="5">
    <location>
        <begin position="46"/>
        <end position="48"/>
    </location>
    <ligand>
        <name>3-dehydroquinate</name>
        <dbReference type="ChEBI" id="CHEBI:32364"/>
    </ligand>
</feature>
<evidence type="ECO:0000313" key="7">
    <source>
        <dbReference type="Proteomes" id="UP000250080"/>
    </source>
</evidence>
<comment type="caution">
    <text evidence="5">Lacks conserved residue(s) required for the propagation of feature annotation.</text>
</comment>
<evidence type="ECO:0000256" key="4">
    <source>
        <dbReference type="ARBA" id="ARBA00023270"/>
    </source>
</evidence>
<dbReference type="OrthoDB" id="9813659at2"/>
<dbReference type="GO" id="GO:0009073">
    <property type="term" value="P:aromatic amino acid family biosynthetic process"/>
    <property type="evidence" value="ECO:0007669"/>
    <property type="project" value="UniProtKB-KW"/>
</dbReference>
<proteinExistence type="inferred from homology"/>
<dbReference type="Pfam" id="PF01487">
    <property type="entry name" value="DHquinase_I"/>
    <property type="match status" value="1"/>
</dbReference>
<dbReference type="HAMAP" id="MF_00214">
    <property type="entry name" value="AroD"/>
    <property type="match status" value="1"/>
</dbReference>
<organism evidence="6 7">
    <name type="scientific">Propionibacterium freudenreichii</name>
    <dbReference type="NCBI Taxonomy" id="1744"/>
    <lineage>
        <taxon>Bacteria</taxon>
        <taxon>Bacillati</taxon>
        <taxon>Actinomycetota</taxon>
        <taxon>Actinomycetes</taxon>
        <taxon>Propionibacteriales</taxon>
        <taxon>Propionibacteriaceae</taxon>
        <taxon>Propionibacterium</taxon>
    </lineage>
</organism>
<dbReference type="SUPFAM" id="SSF51569">
    <property type="entry name" value="Aldolase"/>
    <property type="match status" value="1"/>
</dbReference>
<comment type="subunit">
    <text evidence="5">Homodimer.</text>
</comment>
<dbReference type="InterPro" id="IPR001381">
    <property type="entry name" value="DHquinase_I"/>
</dbReference>
<dbReference type="GO" id="GO:0003855">
    <property type="term" value="F:3-dehydroquinate dehydratase activity"/>
    <property type="evidence" value="ECO:0007669"/>
    <property type="project" value="UniProtKB-UniRule"/>
</dbReference>
<dbReference type="EC" id="4.2.1.10" evidence="5"/>
<dbReference type="OMA" id="ATMAMGE"/>
<gene>
    <name evidence="5" type="primary">aroD</name>
    <name evidence="6" type="ORF">PFR_JS23_288</name>
</gene>
<keyword evidence="2 5" id="KW-0057">Aromatic amino acid biosynthesis</keyword>
<dbReference type="FunFam" id="3.20.20.70:FF:000047">
    <property type="entry name" value="3-dehydroquinate dehydratase"/>
    <property type="match status" value="1"/>
</dbReference>
<feature type="active site" description="Schiff-base intermediate with substrate" evidence="5">
    <location>
        <position position="167"/>
    </location>
</feature>
<sequence>MAVLELAGLTLGGPHTAIIVPLTGADPGAVQAQAEVASQPAVDLVEWRVDAFAPGADDALLADTARHIRTTTGKPLLATVRTGSEGGHFTGSPEDYARLVATLAGLDDVDAVDVEYRHPAAPETIASAHRASTAVIGSFHDFAGTPSLDAMVAHLEAMEQAGAQLCKLAVMPHNPEDTARLLLATATRSRDAHTPLLTIAMGRLGLASRLCGRDFGSCASFAALDEHGSAPGQLPLDDLAQALSIVRHAER</sequence>
<feature type="active site" description="Proton donor/acceptor" evidence="5">
    <location>
        <position position="140"/>
    </location>
</feature>
<evidence type="ECO:0000313" key="6">
    <source>
        <dbReference type="EMBL" id="SCQ74830.1"/>
    </source>
</evidence>
<dbReference type="UniPathway" id="UPA00053">
    <property type="reaction ID" value="UER00086"/>
</dbReference>
<comment type="function">
    <text evidence="5">Involved in the third step of the chorismate pathway, which leads to the biosynthesis of aromatic amino acids. Catalyzes the cis-dehydration of 3-dehydroquinate (DHQ) and introduces the first double bond of the aromatic ring to yield 3-dehydroshikimate.</text>
</comment>
<feature type="binding site" evidence="5">
    <location>
        <position position="81"/>
    </location>
    <ligand>
        <name>3-dehydroquinate</name>
        <dbReference type="ChEBI" id="CHEBI:32364"/>
    </ligand>
</feature>
<dbReference type="PANTHER" id="PTHR43699:SF1">
    <property type="entry name" value="3-DEHYDROQUINATE DEHYDRATASE"/>
    <property type="match status" value="1"/>
</dbReference>
<dbReference type="GO" id="GO:0046279">
    <property type="term" value="P:3,4-dihydroxybenzoate biosynthetic process"/>
    <property type="evidence" value="ECO:0007669"/>
    <property type="project" value="UniProtKB-ARBA"/>
</dbReference>
<evidence type="ECO:0000256" key="3">
    <source>
        <dbReference type="ARBA" id="ARBA00023239"/>
    </source>
</evidence>
<dbReference type="PANTHER" id="PTHR43699">
    <property type="entry name" value="3-DEHYDROQUINATE DEHYDRATASE"/>
    <property type="match status" value="1"/>
</dbReference>
<dbReference type="Proteomes" id="UP000250080">
    <property type="component" value="Chromosome I"/>
</dbReference>